<dbReference type="EC" id="6.3.4.19" evidence="6"/>
<keyword evidence="2 6" id="KW-0819">tRNA processing</keyword>
<dbReference type="CDD" id="cd01992">
    <property type="entry name" value="TilS_N"/>
    <property type="match status" value="1"/>
</dbReference>
<name>A0A844Z6F1_9SPHN</name>
<feature type="domain" description="tRNA(Ile)-lysidine/2-thiocytidine synthase N-terminal" evidence="7">
    <location>
        <begin position="36"/>
        <end position="215"/>
    </location>
</feature>
<comment type="subcellular location">
    <subcellularLocation>
        <location evidence="6">Cytoplasm</location>
    </subcellularLocation>
</comment>
<dbReference type="InterPro" id="IPR012094">
    <property type="entry name" value="tRNA_Ile_lys_synt"/>
</dbReference>
<evidence type="ECO:0000313" key="8">
    <source>
        <dbReference type="EMBL" id="MXO82826.1"/>
    </source>
</evidence>
<dbReference type="AlphaFoldDB" id="A0A844Z6F1"/>
<comment type="function">
    <text evidence="6">Ligates lysine onto the cytidine present at position 34 of the AUA codon-specific tRNA(Ile) that contains the anticodon CAU, in an ATP-dependent manner. Cytidine is converted to lysidine, thus changing the amino acid specificity of the tRNA from methionine to isoleucine.</text>
</comment>
<dbReference type="NCBIfam" id="TIGR02432">
    <property type="entry name" value="lysidine_TilS_N"/>
    <property type="match status" value="1"/>
</dbReference>
<gene>
    <name evidence="6 8" type="primary">tilS</name>
    <name evidence="8" type="ORF">GRI35_05540</name>
</gene>
<evidence type="ECO:0000313" key="9">
    <source>
        <dbReference type="Proteomes" id="UP000460290"/>
    </source>
</evidence>
<dbReference type="GO" id="GO:0005737">
    <property type="term" value="C:cytoplasm"/>
    <property type="evidence" value="ECO:0007669"/>
    <property type="project" value="UniProtKB-SubCell"/>
</dbReference>
<dbReference type="Proteomes" id="UP000460290">
    <property type="component" value="Unassembled WGS sequence"/>
</dbReference>
<dbReference type="Pfam" id="PF01171">
    <property type="entry name" value="ATP_bind_3"/>
    <property type="match status" value="1"/>
</dbReference>
<organism evidence="8 9">
    <name type="scientific">Pontixanthobacter aestiaquae</name>
    <dbReference type="NCBI Taxonomy" id="1509367"/>
    <lineage>
        <taxon>Bacteria</taxon>
        <taxon>Pseudomonadati</taxon>
        <taxon>Pseudomonadota</taxon>
        <taxon>Alphaproteobacteria</taxon>
        <taxon>Sphingomonadales</taxon>
        <taxon>Erythrobacteraceae</taxon>
        <taxon>Pontixanthobacter</taxon>
    </lineage>
</organism>
<comment type="domain">
    <text evidence="6">The N-terminal region contains the highly conserved SGGXDS motif, predicted to be a P-loop motif involved in ATP binding.</text>
</comment>
<evidence type="ECO:0000256" key="5">
    <source>
        <dbReference type="ARBA" id="ARBA00048539"/>
    </source>
</evidence>
<protein>
    <recommendedName>
        <fullName evidence="6">tRNA(Ile)-lysidine synthase</fullName>
        <ecNumber evidence="6">6.3.4.19</ecNumber>
    </recommendedName>
    <alternativeName>
        <fullName evidence="6">tRNA(Ile)-2-lysyl-cytidine synthase</fullName>
    </alternativeName>
    <alternativeName>
        <fullName evidence="6">tRNA(Ile)-lysidine synthetase</fullName>
    </alternativeName>
</protein>
<evidence type="ECO:0000259" key="7">
    <source>
        <dbReference type="Pfam" id="PF01171"/>
    </source>
</evidence>
<evidence type="ECO:0000256" key="6">
    <source>
        <dbReference type="HAMAP-Rule" id="MF_01161"/>
    </source>
</evidence>
<keyword evidence="9" id="KW-1185">Reference proteome</keyword>
<evidence type="ECO:0000256" key="4">
    <source>
        <dbReference type="ARBA" id="ARBA00022840"/>
    </source>
</evidence>
<reference evidence="8 9" key="1">
    <citation type="submission" date="2019-12" db="EMBL/GenBank/DDBJ databases">
        <title>Genomic-based taxomic classification of the family Erythrobacteraceae.</title>
        <authorList>
            <person name="Xu L."/>
        </authorList>
    </citation>
    <scope>NUCLEOTIDE SEQUENCE [LARGE SCALE GENOMIC DNA]</scope>
    <source>
        <strain evidence="8 9">KCTC 42006</strain>
    </source>
</reference>
<keyword evidence="1 6" id="KW-0436">Ligase</keyword>
<feature type="binding site" evidence="6">
    <location>
        <begin position="41"/>
        <end position="46"/>
    </location>
    <ligand>
        <name>ATP</name>
        <dbReference type="ChEBI" id="CHEBI:30616"/>
    </ligand>
</feature>
<dbReference type="InterPro" id="IPR014729">
    <property type="entry name" value="Rossmann-like_a/b/a_fold"/>
</dbReference>
<evidence type="ECO:0000256" key="1">
    <source>
        <dbReference type="ARBA" id="ARBA00022598"/>
    </source>
</evidence>
<dbReference type="EMBL" id="WTYZ01000001">
    <property type="protein sequence ID" value="MXO82826.1"/>
    <property type="molecule type" value="Genomic_DNA"/>
</dbReference>
<dbReference type="OrthoDB" id="9807403at2"/>
<dbReference type="GO" id="GO:0005524">
    <property type="term" value="F:ATP binding"/>
    <property type="evidence" value="ECO:0007669"/>
    <property type="project" value="UniProtKB-UniRule"/>
</dbReference>
<keyword evidence="4 6" id="KW-0067">ATP-binding</keyword>
<sequence length="346" mass="37980">MPAETGAIDPQLVERFRADLIAAWGSESVHSDLCKIGIAVSGGPDSVALLLLAHNLIPGRVEAATIDHQLREESAAEAKYVAQLCARLSIPHETIAVEVGAGNVQAKAREARYAALSNWTVRQGLAALATAHHADDQAETLLMRLNRGSGLAGLAGVRVSSWAYSEDPPGEFDIVRPLLGWRKSELNHLLDDVGIIPVCDPSNNDENFDRVRVRKALAAQEWLDSIAIAKSARLLGEMLNDVEHVLEMRRQKWMHEVDDGIVYIFGGGEAFEIENVHWIIERLGDGAPRTQIATMIDRLRSKQNASLAGVLARPIMFETEPDMSWAAWKFEPEPPRKTGQSANQLK</sequence>
<dbReference type="SUPFAM" id="SSF52402">
    <property type="entry name" value="Adenine nucleotide alpha hydrolases-like"/>
    <property type="match status" value="1"/>
</dbReference>
<proteinExistence type="inferred from homology"/>
<comment type="similarity">
    <text evidence="6">Belongs to the tRNA(Ile)-lysidine synthase family.</text>
</comment>
<comment type="catalytic activity">
    <reaction evidence="5 6">
        <text>cytidine(34) in tRNA(Ile2) + L-lysine + ATP = lysidine(34) in tRNA(Ile2) + AMP + diphosphate + H(+)</text>
        <dbReference type="Rhea" id="RHEA:43744"/>
        <dbReference type="Rhea" id="RHEA-COMP:10625"/>
        <dbReference type="Rhea" id="RHEA-COMP:10670"/>
        <dbReference type="ChEBI" id="CHEBI:15378"/>
        <dbReference type="ChEBI" id="CHEBI:30616"/>
        <dbReference type="ChEBI" id="CHEBI:32551"/>
        <dbReference type="ChEBI" id="CHEBI:33019"/>
        <dbReference type="ChEBI" id="CHEBI:82748"/>
        <dbReference type="ChEBI" id="CHEBI:83665"/>
        <dbReference type="ChEBI" id="CHEBI:456215"/>
        <dbReference type="EC" id="6.3.4.19"/>
    </reaction>
</comment>
<keyword evidence="3 6" id="KW-0547">Nucleotide-binding</keyword>
<keyword evidence="6" id="KW-0963">Cytoplasm</keyword>
<dbReference type="Gene3D" id="3.40.50.620">
    <property type="entry name" value="HUPs"/>
    <property type="match status" value="1"/>
</dbReference>
<comment type="caution">
    <text evidence="8">The sequence shown here is derived from an EMBL/GenBank/DDBJ whole genome shotgun (WGS) entry which is preliminary data.</text>
</comment>
<dbReference type="GO" id="GO:0006400">
    <property type="term" value="P:tRNA modification"/>
    <property type="evidence" value="ECO:0007669"/>
    <property type="project" value="UniProtKB-UniRule"/>
</dbReference>
<dbReference type="HAMAP" id="MF_01161">
    <property type="entry name" value="tRNA_Ile_lys_synt"/>
    <property type="match status" value="1"/>
</dbReference>
<dbReference type="PANTHER" id="PTHR43033">
    <property type="entry name" value="TRNA(ILE)-LYSIDINE SYNTHASE-RELATED"/>
    <property type="match status" value="1"/>
</dbReference>
<accession>A0A844Z6F1</accession>
<dbReference type="PANTHER" id="PTHR43033:SF1">
    <property type="entry name" value="TRNA(ILE)-LYSIDINE SYNTHASE-RELATED"/>
    <property type="match status" value="1"/>
</dbReference>
<evidence type="ECO:0000256" key="3">
    <source>
        <dbReference type="ARBA" id="ARBA00022741"/>
    </source>
</evidence>
<dbReference type="GO" id="GO:0032267">
    <property type="term" value="F:tRNA(Ile)-lysidine synthase activity"/>
    <property type="evidence" value="ECO:0007669"/>
    <property type="project" value="UniProtKB-EC"/>
</dbReference>
<dbReference type="InterPro" id="IPR012795">
    <property type="entry name" value="tRNA_Ile_lys_synt_N"/>
</dbReference>
<evidence type="ECO:0000256" key="2">
    <source>
        <dbReference type="ARBA" id="ARBA00022694"/>
    </source>
</evidence>
<dbReference type="InterPro" id="IPR011063">
    <property type="entry name" value="TilS/TtcA_N"/>
</dbReference>